<evidence type="ECO:0000313" key="3">
    <source>
        <dbReference type="Proteomes" id="UP000297394"/>
    </source>
</evidence>
<comment type="caution">
    <text evidence="2">The sequence shown here is derived from an EMBL/GenBank/DDBJ whole genome shotgun (WGS) entry which is preliminary data.</text>
</comment>
<dbReference type="AlphaFoldDB" id="A0A5K1TEU8"/>
<feature type="region of interest" description="Disordered" evidence="1">
    <location>
        <begin position="155"/>
        <end position="188"/>
    </location>
</feature>
<gene>
    <name evidence="2" type="ORF">EHQ23_03755</name>
</gene>
<feature type="compositionally biased region" description="Basic and acidic residues" evidence="1">
    <location>
        <begin position="155"/>
        <end position="182"/>
    </location>
</feature>
<organism evidence="2 3">
    <name type="scientific">Leptospira bourretii</name>
    <dbReference type="NCBI Taxonomy" id="2484962"/>
    <lineage>
        <taxon>Bacteria</taxon>
        <taxon>Pseudomonadati</taxon>
        <taxon>Spirochaetota</taxon>
        <taxon>Spirochaetia</taxon>
        <taxon>Leptospirales</taxon>
        <taxon>Leptospiraceae</taxon>
        <taxon>Leptospira</taxon>
    </lineage>
</organism>
<sequence length="188" mass="21355">MRIKFMNRVFLLVFVSVSIFVLPVFSEPLDQEKLDRLIVSLSLSRHPGDVDLKKLATAVDPNPVPYLKEIIENSPVRVYVKVNAVNALAEFESSEAKVSLENQLSSSTQHRLVRQSVIKSYVNKYYGVDPNATSAKVRTLVKEREFLDFAEKTMESSKGKISPDGKFKDGVKKEQISEEQRNLRKIPK</sequence>
<reference evidence="2 3" key="1">
    <citation type="journal article" date="2019" name="PLoS Negl. Trop. Dis.">
        <title>Revisiting the worldwide diversity of Leptospira species in the environment.</title>
        <authorList>
            <person name="Vincent A.T."/>
            <person name="Schiettekatte O."/>
            <person name="Bourhy P."/>
            <person name="Veyrier F.J."/>
            <person name="Picardeau M."/>
        </authorList>
    </citation>
    <scope>NUCLEOTIDE SEQUENCE [LARGE SCALE GENOMIC DNA]</scope>
    <source>
        <strain evidence="2 3">201800280</strain>
    </source>
</reference>
<proteinExistence type="predicted"/>
<evidence type="ECO:0000256" key="1">
    <source>
        <dbReference type="SAM" id="MobiDB-lite"/>
    </source>
</evidence>
<dbReference type="EMBL" id="RQFM01000010">
    <property type="protein sequence ID" value="TGK87974.1"/>
    <property type="molecule type" value="Genomic_DNA"/>
</dbReference>
<accession>A0A5K1TEU8</accession>
<name>A0A5K1TEU8_9LEPT</name>
<dbReference type="Proteomes" id="UP000297394">
    <property type="component" value="Unassembled WGS sequence"/>
</dbReference>
<dbReference type="RefSeq" id="WP_135748450.1">
    <property type="nucleotide sequence ID" value="NZ_RQFL01000031.1"/>
</dbReference>
<dbReference type="OrthoDB" id="345846at2"/>
<evidence type="ECO:0000313" key="2">
    <source>
        <dbReference type="EMBL" id="TGK87974.1"/>
    </source>
</evidence>
<protein>
    <submittedName>
        <fullName evidence="2">Uncharacterized protein</fullName>
    </submittedName>
</protein>